<reference evidence="2" key="1">
    <citation type="journal article" date="2023" name="G3 (Bethesda)">
        <title>Whole genome assemblies of Zophobas morio and Tenebrio molitor.</title>
        <authorList>
            <person name="Kaur S."/>
            <person name="Stinson S.A."/>
            <person name="diCenzo G.C."/>
        </authorList>
    </citation>
    <scope>NUCLEOTIDE SEQUENCE</scope>
    <source>
        <strain evidence="2">QUZm001</strain>
    </source>
</reference>
<evidence type="ECO:0000313" key="3">
    <source>
        <dbReference type="Proteomes" id="UP001168821"/>
    </source>
</evidence>
<gene>
    <name evidence="2" type="ORF">Zmor_024629</name>
</gene>
<sequence>MGGRRRVVIVLLFASVRWARKFAHVNLLANGKDARFDSIGIWVIEQGVADCRPEAMGHDTMESGWVFFYCGRWVGGTWKVRRSSAELNARLKFGQGYGIFLQTLPQSGGCRYRIELPIIGTRKRSKNKIFGETLDSGGFLNKFIFYCSRNKVTRLIQKLSFV</sequence>
<organism evidence="2 3">
    <name type="scientific">Zophobas morio</name>
    <dbReference type="NCBI Taxonomy" id="2755281"/>
    <lineage>
        <taxon>Eukaryota</taxon>
        <taxon>Metazoa</taxon>
        <taxon>Ecdysozoa</taxon>
        <taxon>Arthropoda</taxon>
        <taxon>Hexapoda</taxon>
        <taxon>Insecta</taxon>
        <taxon>Pterygota</taxon>
        <taxon>Neoptera</taxon>
        <taxon>Endopterygota</taxon>
        <taxon>Coleoptera</taxon>
        <taxon>Polyphaga</taxon>
        <taxon>Cucujiformia</taxon>
        <taxon>Tenebrionidae</taxon>
        <taxon>Zophobas</taxon>
    </lineage>
</organism>
<keyword evidence="1" id="KW-0732">Signal</keyword>
<feature type="chain" id="PRO_5041463072" description="Secreted protein" evidence="1">
    <location>
        <begin position="20"/>
        <end position="162"/>
    </location>
</feature>
<evidence type="ECO:0008006" key="4">
    <source>
        <dbReference type="Google" id="ProtNLM"/>
    </source>
</evidence>
<protein>
    <recommendedName>
        <fullName evidence="4">Secreted protein</fullName>
    </recommendedName>
</protein>
<name>A0AA38HYT7_9CUCU</name>
<accession>A0AA38HYT7</accession>
<keyword evidence="3" id="KW-1185">Reference proteome</keyword>
<evidence type="ECO:0000313" key="2">
    <source>
        <dbReference type="EMBL" id="KAJ3647083.1"/>
    </source>
</evidence>
<dbReference type="Proteomes" id="UP001168821">
    <property type="component" value="Unassembled WGS sequence"/>
</dbReference>
<feature type="signal peptide" evidence="1">
    <location>
        <begin position="1"/>
        <end position="19"/>
    </location>
</feature>
<dbReference type="AlphaFoldDB" id="A0AA38HYT7"/>
<comment type="caution">
    <text evidence="2">The sequence shown here is derived from an EMBL/GenBank/DDBJ whole genome shotgun (WGS) entry which is preliminary data.</text>
</comment>
<dbReference type="EMBL" id="JALNTZ010000007">
    <property type="protein sequence ID" value="KAJ3647083.1"/>
    <property type="molecule type" value="Genomic_DNA"/>
</dbReference>
<evidence type="ECO:0000256" key="1">
    <source>
        <dbReference type="SAM" id="SignalP"/>
    </source>
</evidence>
<proteinExistence type="predicted"/>